<keyword evidence="6" id="KW-1185">Reference proteome</keyword>
<dbReference type="EMBL" id="JAQGDS010000014">
    <property type="protein sequence ID" value="KAJ6256172.1"/>
    <property type="molecule type" value="Genomic_DNA"/>
</dbReference>
<feature type="domain" description="WSC" evidence="4">
    <location>
        <begin position="169"/>
        <end position="263"/>
    </location>
</feature>
<gene>
    <name evidence="5" type="ORF">Dda_9007</name>
</gene>
<dbReference type="InterPro" id="IPR002889">
    <property type="entry name" value="WSC_carb-bd"/>
</dbReference>
<feature type="signal peptide" evidence="3">
    <location>
        <begin position="1"/>
        <end position="19"/>
    </location>
</feature>
<feature type="chain" id="PRO_5042247370" description="WSC domain-containing protein" evidence="3">
    <location>
        <begin position="20"/>
        <end position="432"/>
    </location>
</feature>
<accession>A0AAD6IPZ9</accession>
<organism evidence="5 6">
    <name type="scientific">Drechslerella dactyloides</name>
    <name type="common">Nematode-trapping fungus</name>
    <name type="synonym">Arthrobotrys dactyloides</name>
    <dbReference type="NCBI Taxonomy" id="74499"/>
    <lineage>
        <taxon>Eukaryota</taxon>
        <taxon>Fungi</taxon>
        <taxon>Dikarya</taxon>
        <taxon>Ascomycota</taxon>
        <taxon>Pezizomycotina</taxon>
        <taxon>Orbiliomycetes</taxon>
        <taxon>Orbiliales</taxon>
        <taxon>Orbiliaceae</taxon>
        <taxon>Drechslerella</taxon>
    </lineage>
</organism>
<dbReference type="InterPro" id="IPR051589">
    <property type="entry name" value="Sialate-O-sulfotransferase"/>
</dbReference>
<evidence type="ECO:0000259" key="4">
    <source>
        <dbReference type="PROSITE" id="PS51212"/>
    </source>
</evidence>
<feature type="domain" description="WSC" evidence="4">
    <location>
        <begin position="50"/>
        <end position="155"/>
    </location>
</feature>
<dbReference type="SMART" id="SM00321">
    <property type="entry name" value="WSC"/>
    <property type="match status" value="2"/>
</dbReference>
<reference evidence="5" key="1">
    <citation type="submission" date="2023-01" db="EMBL/GenBank/DDBJ databases">
        <title>The chitinases involved in constricting ring structure development in the nematode-trapping fungus Drechslerella dactyloides.</title>
        <authorList>
            <person name="Wang R."/>
            <person name="Zhang L."/>
            <person name="Tang P."/>
            <person name="Li S."/>
            <person name="Liang L."/>
        </authorList>
    </citation>
    <scope>NUCLEOTIDE SEQUENCE</scope>
    <source>
        <strain evidence="5">YMF1.00031</strain>
    </source>
</reference>
<keyword evidence="3" id="KW-0732">Signal</keyword>
<dbReference type="Proteomes" id="UP001221413">
    <property type="component" value="Unassembled WGS sequence"/>
</dbReference>
<protein>
    <recommendedName>
        <fullName evidence="4">WSC domain-containing protein</fullName>
    </recommendedName>
</protein>
<proteinExistence type="predicted"/>
<evidence type="ECO:0000313" key="6">
    <source>
        <dbReference type="Proteomes" id="UP001221413"/>
    </source>
</evidence>
<name>A0AAD6IPZ9_DREDA</name>
<keyword evidence="1" id="KW-0677">Repeat</keyword>
<evidence type="ECO:0000256" key="2">
    <source>
        <dbReference type="SAM" id="MobiDB-lite"/>
    </source>
</evidence>
<evidence type="ECO:0000313" key="5">
    <source>
        <dbReference type="EMBL" id="KAJ6256172.1"/>
    </source>
</evidence>
<feature type="region of interest" description="Disordered" evidence="2">
    <location>
        <begin position="344"/>
        <end position="432"/>
    </location>
</feature>
<evidence type="ECO:0000256" key="1">
    <source>
        <dbReference type="ARBA" id="ARBA00022737"/>
    </source>
</evidence>
<dbReference type="PANTHER" id="PTHR45964:SF5">
    <property type="entry name" value="WSCD FAMILY MEMBER CG9164"/>
    <property type="match status" value="1"/>
</dbReference>
<feature type="compositionally biased region" description="Basic and acidic residues" evidence="2">
    <location>
        <begin position="414"/>
        <end position="424"/>
    </location>
</feature>
<dbReference type="PROSITE" id="PS51212">
    <property type="entry name" value="WSC"/>
    <property type="match status" value="2"/>
</dbReference>
<feature type="compositionally biased region" description="Low complexity" evidence="2">
    <location>
        <begin position="385"/>
        <end position="401"/>
    </location>
</feature>
<comment type="caution">
    <text evidence="5">The sequence shown here is derived from an EMBL/GenBank/DDBJ whole genome shotgun (WGS) entry which is preliminary data.</text>
</comment>
<sequence>MRSTISVAAAAALPFAVLAAPQDGGLGFSNFEKRGQIFFEACWPSTNEDDFRHIGCYKKHSTAKSILDIPIRWHDGKGPDIKEANMTVASCVAACKGVGARYAALQEGKLCDCGNELAGSITGDELCNKPCKGPTNASKWKHCGGNPEWSVYKDRSFKQKWDVDDAVRGYADGGCYVDDKVRIVRGSFTTDSGMTVDKCLRQCAEDGYPYAMTENGNQCFCGGGLREKAVPKPEKECNKKCSGEKDKGKTCGGFWRGRIYYNRHLDSSRPCSARPSGVAPANNPTPPPHKQSGPSKQPSRPEQDVEYETVTATITEERVVTKDSKNGKKGKYVITETITRVAPVTQRIDAKPTGKPGRNDDDDDEDDNNKDSGMKNQPPKNNSPAKVVITATVTKKVINTASKPANGDDDNNGDNDKENDKTKNSDSLPGGY</sequence>
<dbReference type="PANTHER" id="PTHR45964">
    <property type="entry name" value="WSCD FAMILY MEMBER CG9164"/>
    <property type="match status" value="1"/>
</dbReference>
<feature type="compositionally biased region" description="Polar residues" evidence="2">
    <location>
        <begin position="374"/>
        <end position="384"/>
    </location>
</feature>
<dbReference type="Pfam" id="PF01822">
    <property type="entry name" value="WSC"/>
    <property type="match status" value="2"/>
</dbReference>
<dbReference type="AlphaFoldDB" id="A0AAD6IPZ9"/>
<feature type="region of interest" description="Disordered" evidence="2">
    <location>
        <begin position="268"/>
        <end position="306"/>
    </location>
</feature>
<evidence type="ECO:0000256" key="3">
    <source>
        <dbReference type="SAM" id="SignalP"/>
    </source>
</evidence>